<protein>
    <submittedName>
        <fullName evidence="2">GNAT family N-acetyltransferase</fullName>
        <ecNumber evidence="2">2.3.1.-</ecNumber>
    </submittedName>
</protein>
<organism evidence="2 3">
    <name type="scientific">Bacteroides cellulosilyticus</name>
    <dbReference type="NCBI Taxonomy" id="246787"/>
    <lineage>
        <taxon>Bacteria</taxon>
        <taxon>Pseudomonadati</taxon>
        <taxon>Bacteroidota</taxon>
        <taxon>Bacteroidia</taxon>
        <taxon>Bacteroidales</taxon>
        <taxon>Bacteroidaceae</taxon>
        <taxon>Bacteroides</taxon>
    </lineage>
</organism>
<dbReference type="PROSITE" id="PS51186">
    <property type="entry name" value="GNAT"/>
    <property type="match status" value="1"/>
</dbReference>
<comment type="caution">
    <text evidence="2">The sequence shown here is derived from an EMBL/GenBank/DDBJ whole genome shotgun (WGS) entry which is preliminary data.</text>
</comment>
<proteinExistence type="predicted"/>
<dbReference type="AlphaFoldDB" id="A0AAW6M3R7"/>
<evidence type="ECO:0000313" key="3">
    <source>
        <dbReference type="Proteomes" id="UP001221924"/>
    </source>
</evidence>
<dbReference type="Proteomes" id="UP001221924">
    <property type="component" value="Unassembled WGS sequence"/>
</dbReference>
<dbReference type="CDD" id="cd04301">
    <property type="entry name" value="NAT_SF"/>
    <property type="match status" value="1"/>
</dbReference>
<dbReference type="GO" id="GO:0016747">
    <property type="term" value="F:acyltransferase activity, transferring groups other than amino-acyl groups"/>
    <property type="evidence" value="ECO:0007669"/>
    <property type="project" value="InterPro"/>
</dbReference>
<name>A0AAW6M3R7_9BACE</name>
<keyword evidence="2" id="KW-0808">Transferase</keyword>
<reference evidence="2" key="1">
    <citation type="submission" date="2023-03" db="EMBL/GenBank/DDBJ databases">
        <title>DFI Biobank Strains.</title>
        <authorList>
            <person name="Mostad J."/>
            <person name="Paddock L."/>
            <person name="Medina S."/>
            <person name="Waligurski E."/>
            <person name="Barat B."/>
            <person name="Smith R."/>
            <person name="Burgo V."/>
            <person name="Metcalfe C."/>
            <person name="Woodson C."/>
            <person name="Sundararajan A."/>
            <person name="Ramaswamy R."/>
            <person name="Lin H."/>
            <person name="Pamer E.G."/>
        </authorList>
    </citation>
    <scope>NUCLEOTIDE SEQUENCE</scope>
    <source>
        <strain evidence="2">DFI.9.5</strain>
    </source>
</reference>
<dbReference type="Pfam" id="PF18015">
    <property type="entry name" value="Acetyltransf_19"/>
    <property type="match status" value="1"/>
</dbReference>
<feature type="domain" description="N-acetyltransferase" evidence="1">
    <location>
        <begin position="132"/>
        <end position="261"/>
    </location>
</feature>
<sequence length="261" mass="30189">MIEFRAVPLASLLNLRNQYLDSLRYPQELHCEWLVAKGTCFCIEQDEERVGYFIQSEEGELIEFYLSDELLSRKEEIFGRVLKEFQIKSAFCKSFDDLFMACCHAYCQSSEIGGYLFRFFTDEIVMPLQDRVTVRKAKEIDIPLLLTHDSDLYESPEELNYTVSHRMILMYEKDGALLGCGYLIRVLPGKDIFDVGMWVNPAFRRQGYATMIISHLKESCLKAGYTPIAGCAADNVASRRTLERCGFMTKHCAIAFDFYRK</sequence>
<dbReference type="SUPFAM" id="SSF55729">
    <property type="entry name" value="Acyl-CoA N-acyltransferases (Nat)"/>
    <property type="match status" value="1"/>
</dbReference>
<dbReference type="InterPro" id="IPR040579">
    <property type="entry name" value="Acetyltransf_19"/>
</dbReference>
<keyword evidence="2" id="KW-0012">Acyltransferase</keyword>
<dbReference type="Gene3D" id="3.40.630.30">
    <property type="match status" value="1"/>
</dbReference>
<gene>
    <name evidence="2" type="ORF">PZH42_19495</name>
</gene>
<evidence type="ECO:0000259" key="1">
    <source>
        <dbReference type="PROSITE" id="PS51186"/>
    </source>
</evidence>
<evidence type="ECO:0000313" key="2">
    <source>
        <dbReference type="EMBL" id="MDE8696301.1"/>
    </source>
</evidence>
<dbReference type="Gene3D" id="3.40.630.80">
    <property type="match status" value="1"/>
</dbReference>
<dbReference type="Pfam" id="PF00583">
    <property type="entry name" value="Acetyltransf_1"/>
    <property type="match status" value="1"/>
</dbReference>
<dbReference type="InterPro" id="IPR016181">
    <property type="entry name" value="Acyl_CoA_acyltransferase"/>
</dbReference>
<dbReference type="EMBL" id="JARFID010000024">
    <property type="protein sequence ID" value="MDE8696301.1"/>
    <property type="molecule type" value="Genomic_DNA"/>
</dbReference>
<dbReference type="EC" id="2.3.1.-" evidence="2"/>
<dbReference type="InterPro" id="IPR000182">
    <property type="entry name" value="GNAT_dom"/>
</dbReference>
<accession>A0AAW6M3R7</accession>
<dbReference type="RefSeq" id="WP_149925177.1">
    <property type="nucleotide sequence ID" value="NZ_CAXKYC010000013.1"/>
</dbReference>